<evidence type="ECO:0000313" key="14">
    <source>
        <dbReference type="EMBL" id="AIF46585.1"/>
    </source>
</evidence>
<dbReference type="GO" id="GO:0004450">
    <property type="term" value="F:isocitrate dehydrogenase (NADP+) activity"/>
    <property type="evidence" value="ECO:0007669"/>
    <property type="project" value="UniProtKB-EC"/>
</dbReference>
<feature type="binding site" evidence="13">
    <location>
        <begin position="585"/>
        <end position="586"/>
    </location>
    <ligand>
        <name>NADP(+)</name>
        <dbReference type="ChEBI" id="CHEBI:58349"/>
    </ligand>
</feature>
<dbReference type="KEGG" id="dja:HY57_04560"/>
<feature type="site" description="Critical for catalysis" evidence="10">
    <location>
        <position position="421"/>
    </location>
</feature>
<feature type="binding site" evidence="13">
    <location>
        <begin position="83"/>
        <end position="88"/>
    </location>
    <ligand>
        <name>NADP(+)</name>
        <dbReference type="ChEBI" id="CHEBI:58349"/>
    </ligand>
</feature>
<protein>
    <recommendedName>
        <fullName evidence="9">Isocitrate dehydrogenase [NADP]</fullName>
        <ecNumber evidence="9">1.1.1.42</ecNumber>
    </recommendedName>
    <alternativeName>
        <fullName evidence="9">Oxalosuccinate decarboxylase</fullName>
    </alternativeName>
</protein>
<feature type="binding site" evidence="12">
    <location>
        <position position="553"/>
    </location>
    <ligand>
        <name>Mg(2+)</name>
        <dbReference type="ChEBI" id="CHEBI:18420"/>
    </ligand>
</feature>
<keyword evidence="1 9" id="KW-0329">Glyoxylate bypass</keyword>
<feature type="binding site" evidence="11">
    <location>
        <position position="548"/>
    </location>
    <ligand>
        <name>D-threo-isocitrate</name>
        <dbReference type="ChEBI" id="CHEBI:15562"/>
    </ligand>
</feature>
<comment type="similarity">
    <text evidence="8 9">Belongs to the monomeric-type IDH family.</text>
</comment>
<evidence type="ECO:0000256" key="4">
    <source>
        <dbReference type="ARBA" id="ARBA00022842"/>
    </source>
</evidence>
<sequence>MSNTPKIIYTLTDEAPYLATHSLLPIIKAFTGTAGITVETRDISLAGRIIAQFPDILPDNQKIADDLTELGQLATTPDANIIKLPNISASMPQLKAAIKELQSQGYALPDYPEDPKDVSEWNVKARYDKVKGSAVNPVLREGNSDRRAPLSVKNYARKHPHKMGAWSKDSKTHVAHMESGDFYGSEKSTVVDKATSVKIEWFGKDGTSKVLKEKTALKDGEIIDAAVMSKKALTSFIDAQIAEAKQQGILFSLHLKATMMKVSDPIMFGFVVTEFYKDVLAKHADALKSVGFEPNNGIGDLYARLGQLPQATQDAILADIAAEYAKRPALAMVNSDKGITNLHVPSDVIIDASMPAMIRDSGKMWNTEGKLQDTKAVIPDRSYAGVYQVVIEDCKAHGAFDPSTMGSVPNVGLMAQAAEEYGSHDKTFQIAGDGVVKVIDESGKVLLEQPVEAGDIWRMCQTKDAPIQDWVKLAVTRARLSNTPAVFWLDSKRGHDAQVIKKVERYLKDHDLSGLDIRVLSPEEATKFSLERIRKGQDTISVTGNVLRDYLTDLFPIMELGTSAKMLSIVPLMAGGGLFETGAGGSAPKHVQQFLEEDYLRWDSLGEFLAIAASLEHLANRYDNADARVLAKTLDEANGKILDNNKSPARKVGELDNRGSHFYLAMYWAQALAAQNDDAKLKAKFEPIAKVLTENEAKIVGELNGAQGKAVDIKGYYHANVGLINQAMRPSKTFNDALATLG</sequence>
<dbReference type="EC" id="1.1.1.42" evidence="9"/>
<feature type="site" description="Critical for catalysis" evidence="10">
    <location>
        <position position="256"/>
    </location>
</feature>
<comment type="catalytic activity">
    <reaction evidence="7 9">
        <text>D-threo-isocitrate + NADP(+) = 2-oxoglutarate + CO2 + NADPH</text>
        <dbReference type="Rhea" id="RHEA:19629"/>
        <dbReference type="ChEBI" id="CHEBI:15562"/>
        <dbReference type="ChEBI" id="CHEBI:16526"/>
        <dbReference type="ChEBI" id="CHEBI:16810"/>
        <dbReference type="ChEBI" id="CHEBI:57783"/>
        <dbReference type="ChEBI" id="CHEBI:58349"/>
        <dbReference type="EC" id="1.1.1.42"/>
    </reaction>
</comment>
<gene>
    <name evidence="14" type="ORF">HY57_04560</name>
</gene>
<evidence type="ECO:0000256" key="13">
    <source>
        <dbReference type="PIRSR" id="PIRSR009407-4"/>
    </source>
</evidence>
<evidence type="ECO:0000256" key="3">
    <source>
        <dbReference type="ARBA" id="ARBA00022723"/>
    </source>
</evidence>
<evidence type="ECO:0000256" key="2">
    <source>
        <dbReference type="ARBA" id="ARBA00022532"/>
    </source>
</evidence>
<feature type="binding site" evidence="11">
    <location>
        <position position="146"/>
    </location>
    <ligand>
        <name>D-threo-isocitrate</name>
        <dbReference type="ChEBI" id="CHEBI:15562"/>
    </ligand>
</feature>
<dbReference type="AlphaFoldDB" id="A0A075JYE1"/>
<keyword evidence="3 12" id="KW-0479">Metal-binding</keyword>
<dbReference type="NCBIfam" id="TIGR00178">
    <property type="entry name" value="monomer_idh"/>
    <property type="match status" value="1"/>
</dbReference>
<dbReference type="STRING" id="1217721.HY57_04560"/>
<evidence type="ECO:0000313" key="15">
    <source>
        <dbReference type="Proteomes" id="UP000027987"/>
    </source>
</evidence>
<dbReference type="Pfam" id="PF03971">
    <property type="entry name" value="IDH"/>
    <property type="match status" value="1"/>
</dbReference>
<name>A0A075JYE1_9GAMM</name>
<dbReference type="HOGENOM" id="CLU_025308_1_0_6"/>
<evidence type="ECO:0000256" key="9">
    <source>
        <dbReference type="PIRNR" id="PIRNR009407"/>
    </source>
</evidence>
<keyword evidence="5 9" id="KW-0521">NADP</keyword>
<feature type="binding site" evidence="12">
    <location>
        <position position="549"/>
    </location>
    <ligand>
        <name>Mg(2+)</name>
        <dbReference type="ChEBI" id="CHEBI:18420"/>
    </ligand>
</feature>
<dbReference type="SUPFAM" id="SSF53659">
    <property type="entry name" value="Isocitrate/Isopropylmalate dehydrogenase-like"/>
    <property type="match status" value="1"/>
</dbReference>
<dbReference type="GO" id="GO:0046872">
    <property type="term" value="F:metal ion binding"/>
    <property type="evidence" value="ECO:0007669"/>
    <property type="project" value="UniProtKB-KW"/>
</dbReference>
<dbReference type="PANTHER" id="PTHR36999">
    <property type="entry name" value="ISOCITRATE DEHYDROGENASE [NADP]"/>
    <property type="match status" value="1"/>
</dbReference>
<dbReference type="GO" id="GO:0006099">
    <property type="term" value="P:tricarboxylic acid cycle"/>
    <property type="evidence" value="ECO:0007669"/>
    <property type="project" value="UniProtKB-KW"/>
</dbReference>
<dbReference type="GO" id="GO:0006097">
    <property type="term" value="P:glyoxylate cycle"/>
    <property type="evidence" value="ECO:0007669"/>
    <property type="project" value="UniProtKB-KW"/>
</dbReference>
<feature type="binding site" evidence="11">
    <location>
        <begin position="133"/>
        <end position="140"/>
    </location>
    <ligand>
        <name>substrate</name>
    </ligand>
</feature>
<evidence type="ECO:0000256" key="12">
    <source>
        <dbReference type="PIRSR" id="PIRSR009407-3"/>
    </source>
</evidence>
<evidence type="ECO:0000256" key="11">
    <source>
        <dbReference type="PIRSR" id="PIRSR009407-2"/>
    </source>
</evidence>
<dbReference type="PATRIC" id="fig|1217721.7.peg.953"/>
<reference evidence="14 15" key="1">
    <citation type="submission" date="2014-07" db="EMBL/GenBank/DDBJ databases">
        <title>Complete Genome Sequence of Dyella japonica Strain A8 Isolated from Malaysian Tropical Soil.</title>
        <authorList>
            <person name="Hui R.K.H."/>
            <person name="Chen J.-W."/>
            <person name="Chan K.-G."/>
            <person name="Leung F.C.C."/>
        </authorList>
    </citation>
    <scope>NUCLEOTIDE SEQUENCE [LARGE SCALE GENOMIC DNA]</scope>
    <source>
        <strain evidence="14 15">A8</strain>
    </source>
</reference>
<feature type="binding site" evidence="13">
    <location>
        <position position="136"/>
    </location>
    <ligand>
        <name>NADP(+)</name>
        <dbReference type="ChEBI" id="CHEBI:58349"/>
    </ligand>
</feature>
<evidence type="ECO:0000256" key="5">
    <source>
        <dbReference type="ARBA" id="ARBA00022857"/>
    </source>
</evidence>
<feature type="binding site" evidence="12">
    <location>
        <position position="351"/>
    </location>
    <ligand>
        <name>Mg(2+)</name>
        <dbReference type="ChEBI" id="CHEBI:18420"/>
    </ligand>
</feature>
<dbReference type="OrthoDB" id="9807643at2"/>
<evidence type="ECO:0000256" key="1">
    <source>
        <dbReference type="ARBA" id="ARBA00022435"/>
    </source>
</evidence>
<feature type="binding site" evidence="13">
    <location>
        <position position="590"/>
    </location>
    <ligand>
        <name>NADP(+)</name>
        <dbReference type="ChEBI" id="CHEBI:58349"/>
    </ligand>
</feature>
<keyword evidence="15" id="KW-1185">Reference proteome</keyword>
<proteinExistence type="inferred from homology"/>
<accession>A0A075JYE1</accession>
<dbReference type="RefSeq" id="WP_019464079.1">
    <property type="nucleotide sequence ID" value="NZ_ALOY01000106.1"/>
</dbReference>
<dbReference type="InterPro" id="IPR004436">
    <property type="entry name" value="Isocitrate_DH_NADP_mono"/>
</dbReference>
<organism evidence="14 15">
    <name type="scientific">Dyella japonica A8</name>
    <dbReference type="NCBI Taxonomy" id="1217721"/>
    <lineage>
        <taxon>Bacteria</taxon>
        <taxon>Pseudomonadati</taxon>
        <taxon>Pseudomonadota</taxon>
        <taxon>Gammaproteobacteria</taxon>
        <taxon>Lysobacterales</taxon>
        <taxon>Rhodanobacteraceae</taxon>
        <taxon>Dyella</taxon>
    </lineage>
</organism>
<dbReference type="EMBL" id="CP008884">
    <property type="protein sequence ID" value="AIF46585.1"/>
    <property type="molecule type" value="Genomic_DNA"/>
</dbReference>
<keyword evidence="4 12" id="KW-0460">Magnesium</keyword>
<dbReference type="PANTHER" id="PTHR36999:SF1">
    <property type="entry name" value="ISOCITRATE DEHYDROGENASE (NADP(+))"/>
    <property type="match status" value="1"/>
</dbReference>
<feature type="binding site" evidence="13">
    <location>
        <begin position="601"/>
        <end position="603"/>
    </location>
    <ligand>
        <name>NADP(+)</name>
        <dbReference type="ChEBI" id="CHEBI:58349"/>
    </ligand>
</feature>
<dbReference type="Gene3D" id="3.40.718.10">
    <property type="entry name" value="Isopropylmalate Dehydrogenase"/>
    <property type="match status" value="1"/>
</dbReference>
<evidence type="ECO:0000256" key="7">
    <source>
        <dbReference type="ARBA" id="ARBA00023554"/>
    </source>
</evidence>
<comment type="cofactor">
    <cofactor evidence="12">
        <name>Mg(2+)</name>
        <dbReference type="ChEBI" id="CHEBI:18420"/>
    </cofactor>
    <cofactor evidence="12">
        <name>Mn(2+)</name>
        <dbReference type="ChEBI" id="CHEBI:29035"/>
    </cofactor>
    <text evidence="12">Binds 1 Mg(2+) or Mn(2+) ion per subunit.</text>
</comment>
<dbReference type="Proteomes" id="UP000027987">
    <property type="component" value="Chromosome"/>
</dbReference>
<evidence type="ECO:0000256" key="8">
    <source>
        <dbReference type="ARBA" id="ARBA00046318"/>
    </source>
</evidence>
<evidence type="ECO:0000256" key="10">
    <source>
        <dbReference type="PIRSR" id="PIRSR009407-1"/>
    </source>
</evidence>
<keyword evidence="6 9" id="KW-0560">Oxidoreductase</keyword>
<feature type="binding site" evidence="13">
    <location>
        <position position="650"/>
    </location>
    <ligand>
        <name>NADP(+)</name>
        <dbReference type="ChEBI" id="CHEBI:58349"/>
    </ligand>
</feature>
<dbReference type="PIRSF" id="PIRSF009407">
    <property type="entry name" value="IDH_monmr"/>
    <property type="match status" value="1"/>
</dbReference>
<keyword evidence="2 9" id="KW-0816">Tricarboxylic acid cycle</keyword>
<evidence type="ECO:0000256" key="6">
    <source>
        <dbReference type="ARBA" id="ARBA00023002"/>
    </source>
</evidence>